<feature type="compositionally biased region" description="Basic and acidic residues" evidence="8">
    <location>
        <begin position="1"/>
        <end position="12"/>
    </location>
</feature>
<evidence type="ECO:0000256" key="6">
    <source>
        <dbReference type="ARBA" id="ARBA00048184"/>
    </source>
</evidence>
<dbReference type="EC" id="2.4.1.141" evidence="2 7"/>
<gene>
    <name evidence="7" type="primary">ALG13</name>
    <name evidence="10" type="ORF">B0T23DRAFT_315624</name>
</gene>
<reference evidence="10 11" key="1">
    <citation type="journal article" date="2023" name="Mol. Phylogenet. Evol.">
        <title>Genome-scale phylogeny and comparative genomics of the fungal order Sordariales.</title>
        <authorList>
            <person name="Hensen N."/>
            <person name="Bonometti L."/>
            <person name="Westerberg I."/>
            <person name="Brannstrom I.O."/>
            <person name="Guillou S."/>
            <person name="Cros-Aarteil S."/>
            <person name="Calhoun S."/>
            <person name="Haridas S."/>
            <person name="Kuo A."/>
            <person name="Mondo S."/>
            <person name="Pangilinan J."/>
            <person name="Riley R."/>
            <person name="LaButti K."/>
            <person name="Andreopoulos B."/>
            <person name="Lipzen A."/>
            <person name="Chen C."/>
            <person name="Yan M."/>
            <person name="Daum C."/>
            <person name="Ng V."/>
            <person name="Clum A."/>
            <person name="Steindorff A."/>
            <person name="Ohm R.A."/>
            <person name="Martin F."/>
            <person name="Silar P."/>
            <person name="Natvig D.O."/>
            <person name="Lalanne C."/>
            <person name="Gautier V."/>
            <person name="Ament-Velasquez S.L."/>
            <person name="Kruys A."/>
            <person name="Hutchinson M.I."/>
            <person name="Powell A.J."/>
            <person name="Barry K."/>
            <person name="Miller A.N."/>
            <person name="Grigoriev I.V."/>
            <person name="Debuchy R."/>
            <person name="Gladieux P."/>
            <person name="Hiltunen Thoren M."/>
            <person name="Johannesson H."/>
        </authorList>
    </citation>
    <scope>NUCLEOTIDE SEQUENCE [LARGE SCALE GENOMIC DNA]</scope>
    <source>
        <strain evidence="10 11">FGSC 10403</strain>
    </source>
</reference>
<comment type="subcellular location">
    <subcellularLocation>
        <location evidence="7">Endoplasmic reticulum</location>
    </subcellularLocation>
</comment>
<dbReference type="Proteomes" id="UP001285908">
    <property type="component" value="Unassembled WGS sequence"/>
</dbReference>
<evidence type="ECO:0000256" key="1">
    <source>
        <dbReference type="ARBA" id="ARBA00011198"/>
    </source>
</evidence>
<evidence type="ECO:0000256" key="8">
    <source>
        <dbReference type="SAM" id="MobiDB-lite"/>
    </source>
</evidence>
<proteinExistence type="inferred from homology"/>
<feature type="region of interest" description="Disordered" evidence="8">
    <location>
        <begin position="301"/>
        <end position="323"/>
    </location>
</feature>
<name>A0AAJ0MRM9_9PEZI</name>
<evidence type="ECO:0000256" key="3">
    <source>
        <dbReference type="ARBA" id="ARBA00017468"/>
    </source>
</evidence>
<feature type="compositionally biased region" description="Basic and acidic residues" evidence="8">
    <location>
        <begin position="47"/>
        <end position="66"/>
    </location>
</feature>
<comment type="catalytic activity">
    <reaction evidence="6">
        <text>an N-acetyl-alpha-D-glucosaminyl-diphospho-di-trans,poly-cis-dolichol + UDP-N-acetyl-alpha-D-glucosamine = an N,N'-diacetylchitobiosyl-diphospho-di-trans,poly-cis-dolichol + UDP + H(+)</text>
        <dbReference type="Rhea" id="RHEA:23380"/>
        <dbReference type="Rhea" id="RHEA-COMP:19507"/>
        <dbReference type="Rhea" id="RHEA-COMP:19510"/>
        <dbReference type="ChEBI" id="CHEBI:15378"/>
        <dbReference type="ChEBI" id="CHEBI:57269"/>
        <dbReference type="ChEBI" id="CHEBI:57705"/>
        <dbReference type="ChEBI" id="CHEBI:58223"/>
        <dbReference type="ChEBI" id="CHEBI:58427"/>
        <dbReference type="EC" id="2.4.1.141"/>
    </reaction>
</comment>
<protein>
    <recommendedName>
        <fullName evidence="3 7">UDP-N-acetylglucosamine transferase subunit ALG13</fullName>
        <ecNumber evidence="2 7">2.4.1.141</ecNumber>
    </recommendedName>
    <alternativeName>
        <fullName evidence="5 7">Asparagine-linked glycosylation protein 13</fullName>
    </alternativeName>
</protein>
<evidence type="ECO:0000256" key="5">
    <source>
        <dbReference type="ARBA" id="ARBA00032061"/>
    </source>
</evidence>
<feature type="compositionally biased region" description="Polar residues" evidence="8">
    <location>
        <begin position="67"/>
        <end position="77"/>
    </location>
</feature>
<feature type="domain" description="Glycosyl transferase family 28 C-terminal" evidence="9">
    <location>
        <begin position="91"/>
        <end position="248"/>
    </location>
</feature>
<feature type="region of interest" description="Disordered" evidence="8">
    <location>
        <begin position="1"/>
        <end position="77"/>
    </location>
</feature>
<evidence type="ECO:0000259" key="9">
    <source>
        <dbReference type="Pfam" id="PF04101"/>
    </source>
</evidence>
<dbReference type="Gene3D" id="3.40.50.2000">
    <property type="entry name" value="Glycogen Phosphorylase B"/>
    <property type="match status" value="1"/>
</dbReference>
<dbReference type="SUPFAM" id="SSF53756">
    <property type="entry name" value="UDP-Glycosyltransferase/glycogen phosphorylase"/>
    <property type="match status" value="1"/>
</dbReference>
<dbReference type="Pfam" id="PF04101">
    <property type="entry name" value="Glyco_tran_28_C"/>
    <property type="match status" value="1"/>
</dbReference>
<dbReference type="GO" id="GO:0043541">
    <property type="term" value="C:UDP-N-acetylglucosamine transferase complex"/>
    <property type="evidence" value="ECO:0007669"/>
    <property type="project" value="TreeGrafter"/>
</dbReference>
<organism evidence="10 11">
    <name type="scientific">Neurospora hispaniola</name>
    <dbReference type="NCBI Taxonomy" id="588809"/>
    <lineage>
        <taxon>Eukaryota</taxon>
        <taxon>Fungi</taxon>
        <taxon>Dikarya</taxon>
        <taxon>Ascomycota</taxon>
        <taxon>Pezizomycotina</taxon>
        <taxon>Sordariomycetes</taxon>
        <taxon>Sordariomycetidae</taxon>
        <taxon>Sordariales</taxon>
        <taxon>Sordariaceae</taxon>
        <taxon>Neurospora</taxon>
    </lineage>
</organism>
<dbReference type="GO" id="GO:0006488">
    <property type="term" value="P:dolichol-linked oligosaccharide biosynthetic process"/>
    <property type="evidence" value="ECO:0007669"/>
    <property type="project" value="TreeGrafter"/>
</dbReference>
<keyword evidence="7" id="KW-0328">Glycosyltransferase</keyword>
<dbReference type="PANTHER" id="PTHR47043">
    <property type="entry name" value="UDP-N-ACETYLGLUCOSAMINE TRANSFERASE SUBUNIT ALG13"/>
    <property type="match status" value="1"/>
</dbReference>
<keyword evidence="7" id="KW-0256">Endoplasmic reticulum</keyword>
<accession>A0AAJ0MRM9</accession>
<evidence type="ECO:0000313" key="10">
    <source>
        <dbReference type="EMBL" id="KAK3492392.1"/>
    </source>
</evidence>
<evidence type="ECO:0000313" key="11">
    <source>
        <dbReference type="Proteomes" id="UP001285908"/>
    </source>
</evidence>
<dbReference type="AlphaFoldDB" id="A0AAJ0MRM9"/>
<dbReference type="InterPro" id="IPR007235">
    <property type="entry name" value="Glyco_trans_28_C"/>
</dbReference>
<evidence type="ECO:0000256" key="4">
    <source>
        <dbReference type="ARBA" id="ARBA00024804"/>
    </source>
</evidence>
<keyword evidence="11" id="KW-1185">Reference proteome</keyword>
<sequence length="323" mass="36224">MDHLTTTKHTTDTEATDTQQIAGQKRDASAITTISSRESSTSSGEGLEIRKESKGEGEAKRPKLGEEQTSSNRSDNNMTLIEETSMEGRQCFVTVGATAGFRPLLSEVIKPEFLNCLAISHFDLLKVQCGEDFEWFDEQVKSLPSSPVTIERFAFTENMTKHYIRSRGEKSVRMPGVVVAHAGSGTILEVLRLQVPLVVVPNPTLMDNHQAELAQELESTGDAVYGRLGKLTEAIARSLELVAQGPLKLKDLPPYSPPPFPVPDSERVTLFDWMTLTCYPDELRKQQHLQDLRNVEKSFQRELEQAKVPQRETVQDRRQRDLD</sequence>
<dbReference type="PANTHER" id="PTHR47043:SF1">
    <property type="entry name" value="UDP-N-ACETYLGLUCOSAMINE TRANSFERASE SUBUNIT ALG13"/>
    <property type="match status" value="1"/>
</dbReference>
<dbReference type="InterPro" id="IPR052474">
    <property type="entry name" value="UDP-GlcNAc_transferase"/>
</dbReference>
<comment type="subunit">
    <text evidence="1 7">Heterodimer with ALG14 to form a functional enzyme.</text>
</comment>
<feature type="compositionally biased region" description="Low complexity" evidence="8">
    <location>
        <begin position="29"/>
        <end position="46"/>
    </location>
</feature>
<dbReference type="GO" id="GO:0004577">
    <property type="term" value="F:N-acetylglucosaminyldiphosphodolichol N-acetylglucosaminyltransferase activity"/>
    <property type="evidence" value="ECO:0007669"/>
    <property type="project" value="UniProtKB-EC"/>
</dbReference>
<dbReference type="EMBL" id="JAULSX010000004">
    <property type="protein sequence ID" value="KAK3492392.1"/>
    <property type="molecule type" value="Genomic_DNA"/>
</dbReference>
<comment type="caution">
    <text evidence="10">The sequence shown here is derived from an EMBL/GenBank/DDBJ whole genome shotgun (WGS) entry which is preliminary data.</text>
</comment>
<evidence type="ECO:0000256" key="2">
    <source>
        <dbReference type="ARBA" id="ARBA00012614"/>
    </source>
</evidence>
<comment type="function">
    <text evidence="4 7">Involved in protein N-glycosylation. Essential for the second step of the dolichol-linked oligosaccharide pathway.</text>
</comment>
<comment type="similarity">
    <text evidence="7">Belongs to the glycosyltransferase 28 family.</text>
</comment>
<evidence type="ECO:0000256" key="7">
    <source>
        <dbReference type="RuleBase" id="RU362128"/>
    </source>
</evidence>
<keyword evidence="7" id="KW-0808">Transferase</keyword>